<dbReference type="RefSeq" id="WP_217792606.1">
    <property type="nucleotide sequence ID" value="NZ_JAHSPG010000013.1"/>
</dbReference>
<evidence type="ECO:0000313" key="8">
    <source>
        <dbReference type="Proteomes" id="UP000812270"/>
    </source>
</evidence>
<dbReference type="InterPro" id="IPR033985">
    <property type="entry name" value="SusD-like_N"/>
</dbReference>
<proteinExistence type="predicted"/>
<gene>
    <name evidence="7" type="ORF">KTO63_17115</name>
</gene>
<feature type="domain" description="SusD-like N-terminal" evidence="6">
    <location>
        <begin position="23"/>
        <end position="231"/>
    </location>
</feature>
<keyword evidence="3" id="KW-0472">Membrane</keyword>
<evidence type="ECO:0000256" key="2">
    <source>
        <dbReference type="ARBA" id="ARBA00022729"/>
    </source>
</evidence>
<name>A0A9E2W3S8_9BACT</name>
<keyword evidence="4" id="KW-0998">Cell outer membrane</keyword>
<dbReference type="EMBL" id="JAHSPG010000013">
    <property type="protein sequence ID" value="MBV4358890.1"/>
    <property type="molecule type" value="Genomic_DNA"/>
</dbReference>
<dbReference type="Proteomes" id="UP000812270">
    <property type="component" value="Unassembled WGS sequence"/>
</dbReference>
<feature type="domain" description="RagB/SusD" evidence="5">
    <location>
        <begin position="345"/>
        <end position="463"/>
    </location>
</feature>
<keyword evidence="8" id="KW-1185">Reference proteome</keyword>
<dbReference type="Pfam" id="PF07980">
    <property type="entry name" value="SusD_RagB"/>
    <property type="match status" value="1"/>
</dbReference>
<dbReference type="InterPro" id="IPR012944">
    <property type="entry name" value="SusD_RagB_dom"/>
</dbReference>
<organism evidence="7 8">
    <name type="scientific">Pinibacter aurantiacus</name>
    <dbReference type="NCBI Taxonomy" id="2851599"/>
    <lineage>
        <taxon>Bacteria</taxon>
        <taxon>Pseudomonadati</taxon>
        <taxon>Bacteroidota</taxon>
        <taxon>Chitinophagia</taxon>
        <taxon>Chitinophagales</taxon>
        <taxon>Chitinophagaceae</taxon>
        <taxon>Pinibacter</taxon>
    </lineage>
</organism>
<evidence type="ECO:0000256" key="4">
    <source>
        <dbReference type="ARBA" id="ARBA00023237"/>
    </source>
</evidence>
<comment type="subcellular location">
    <subcellularLocation>
        <location evidence="1">Cell outer membrane</location>
    </subcellularLocation>
</comment>
<evidence type="ECO:0000256" key="1">
    <source>
        <dbReference type="ARBA" id="ARBA00004442"/>
    </source>
</evidence>
<evidence type="ECO:0000256" key="3">
    <source>
        <dbReference type="ARBA" id="ARBA00023136"/>
    </source>
</evidence>
<keyword evidence="2" id="KW-0732">Signal</keyword>
<evidence type="ECO:0000313" key="7">
    <source>
        <dbReference type="EMBL" id="MBV4358890.1"/>
    </source>
</evidence>
<accession>A0A9E2W3S8</accession>
<evidence type="ECO:0000259" key="6">
    <source>
        <dbReference type="Pfam" id="PF14322"/>
    </source>
</evidence>
<dbReference type="Pfam" id="PF14322">
    <property type="entry name" value="SusD-like_3"/>
    <property type="match status" value="1"/>
</dbReference>
<sequence>MNRILTILFLTVTTTFLGSCHKYLDIVPKGKIIPEKTNDYRLLLDQTSANGKSNGFVNSFGNDVLMSDDIMVTPFSVNFYDAASQNVLSFAEHIYQDFESDPDWDALYNQIYVSNLVINQVMDSKEGTETEKKQLLSEAKVHRAFAFLALVNLYAKPYNATTASSDPGVPLRLGIDFEESLQRASVQDVYDLIIKDINDAITGLPDTAPQTNLNFRPVKSAAYVLLARTYLFMNKINEAFQNADASLQLYKKLIDYNTLPASTLIPGMLQFPMGLQNSEESLYKTTNSSASLFYADSTLIHLYDIQHDLRVPTLYFNDALFGLGFGYISSEWSGRTPVKGMSVPEALLIRAECYARNGKTTEAMADVNAIRQKRFKTGFDYVLSATDPGDALKKVKEERRRELAFRGARWFDIRRYNAFDNDNITVTHILNGQTYSLAPNSARTVLPIARKYITLNPEITQNPR</sequence>
<dbReference type="PROSITE" id="PS51257">
    <property type="entry name" value="PROKAR_LIPOPROTEIN"/>
    <property type="match status" value="1"/>
</dbReference>
<evidence type="ECO:0000259" key="5">
    <source>
        <dbReference type="Pfam" id="PF07980"/>
    </source>
</evidence>
<dbReference type="GO" id="GO:0009279">
    <property type="term" value="C:cell outer membrane"/>
    <property type="evidence" value="ECO:0007669"/>
    <property type="project" value="UniProtKB-SubCell"/>
</dbReference>
<dbReference type="AlphaFoldDB" id="A0A9E2W3S8"/>
<protein>
    <submittedName>
        <fullName evidence="7">RagB/SusD family nutrient uptake outer membrane protein</fullName>
    </submittedName>
</protein>
<comment type="caution">
    <text evidence="7">The sequence shown here is derived from an EMBL/GenBank/DDBJ whole genome shotgun (WGS) entry which is preliminary data.</text>
</comment>
<reference evidence="7" key="1">
    <citation type="submission" date="2021-06" db="EMBL/GenBank/DDBJ databases">
        <authorList>
            <person name="Huq M.A."/>
        </authorList>
    </citation>
    <scope>NUCLEOTIDE SEQUENCE</scope>
    <source>
        <strain evidence="7">MAH-26</strain>
    </source>
</reference>